<dbReference type="PANTHER" id="PTHR11818">
    <property type="entry name" value="BETA/GAMMA CRYSTALLIN"/>
    <property type="match status" value="1"/>
</dbReference>
<evidence type="ECO:0000259" key="4">
    <source>
        <dbReference type="PROSITE" id="PS50915"/>
    </source>
</evidence>
<feature type="compositionally biased region" description="Polar residues" evidence="3">
    <location>
        <begin position="80"/>
        <end position="91"/>
    </location>
</feature>
<feature type="domain" description="Beta/gamma crystallin 'Greek key'" evidence="4">
    <location>
        <begin position="1378"/>
        <end position="1424"/>
    </location>
</feature>
<feature type="domain" description="Beta/gamma crystallin 'Greek key'" evidence="4">
    <location>
        <begin position="1520"/>
        <end position="1562"/>
    </location>
</feature>
<dbReference type="InterPro" id="IPR050252">
    <property type="entry name" value="Beta/Gamma-Crystallin"/>
</dbReference>
<feature type="region of interest" description="Disordered" evidence="3">
    <location>
        <begin position="1"/>
        <end position="101"/>
    </location>
</feature>
<dbReference type="InterPro" id="IPR001064">
    <property type="entry name" value="Beta/gamma_crystallin"/>
</dbReference>
<proteinExistence type="inferred from homology"/>
<feature type="region of interest" description="Disordered" evidence="3">
    <location>
        <begin position="738"/>
        <end position="859"/>
    </location>
</feature>
<dbReference type="PANTHER" id="PTHR11818:SF50">
    <property type="entry name" value="BETA_GAMMA CRYSTALLIN DOMAIN-CONTAINING PROTEIN 2"/>
    <property type="match status" value="1"/>
</dbReference>
<sequence>MAKKSSSRNTLKTLFSRRDNGRNAPAHTEDGEQKKSKLLKLRIKAKNSQKATGEDLHAGSTSLPMSPAGPVEVDHIVSLKKSSSVSGTTPRSKGKEFSYSESDLRKPKRFATFSFGLKKRKKKNEETLSKSTFGLDEQESLLDLARRNLDPACSNRQFSSSQPELDSRFDIPSPPPLAKNLSESHIALPGRPSSLLRNRPQSEELLSDCFIEETARAPIASIPELQLSSSEETETCLAVCSTSSSSGASLRQNHVRCHSVTCAVSQVSKATVNPIPGTPDRHNAPGREGSLSPICERDEQNSCLFSPDEVYKALYDSHFPKGLTPIPSTPPTSTDDPAAPRVQTAKHDTAAPRSQDSLRNVTSTEGNPEIRRFSPAEEASTPYLVPNLHIGSFVRLGATPLSGGRPSAAPVSDYVTSQRTRGRVAVPITQAERRLPSPSQVAAPEASRKFLGLLAQMDACDRPLSPAYLSVGSDEGSAADVYYSAQEDNVEESGDEEMFTLSERQDSFLGGGGEEAEANFSGILGMKQEKVKGQRSRNPLQNEGKFLLQHKVETVVQEGGGGGGGGELVAPPVLQVNMTECESAPPSTELTGEGSGSEKKDLSAEEVASLQGPFEMFKQRSSSEDAQTGSVGQKVAEIPSAPPHGELPPLLTAGHNADPETRVLSDTPAESAAGSSPLWAETPDRSATVQRQVPVEVLSSHQGVTEAAERNMEVPDQLDDRFPLEILLTSESEPAAMMSRGNLYTPLSSESSPPPGEDASNHHLYKVTEEMDSGPDFRWKNRFYGVTPYKPSSTEDYLTPSPSGKVAGSNSDSEEWRRSSEWEEPAAPAGKGDEQRQKTAESEQSHRNWEQPELSCSSQEDCSGVFRATLVKLVSDPQAAPESPDTESHIQQDMETLVDTLRSMEPSLKRGSAPPRPQAPTPQHISALPPIEEDRTPDTPPQKPEGNLNILLADLGLGSSSSRDTRSPLELMKSQDLHPPDVNGNGLANRSSRLNSSVLFGSFMSAENDNKLHTSRRSSLPETRPLSGDHFSLGSKEQSEGPATPTGSRLERLSLIVGSSSQTNGGYDLNAPRMSLPFLGSPPYIGSPTHLLSPTNLFSPPSSKDLHWPFAIPDPSMSMLAQNSGVLSGGQAVSQFQRPEPEQNMLSKYRAFPDAYLTKEKEHGKLNPRPGKMFIYDRPGMCGQRWEVLGDVLDASSWELQDTISIRVVRGGWVLYEKPNFKGEKVALDEGDIELSCPFSPPEEPQENGVEENGGEDEPTERTPARRFIIGSMRRAVRDYSVPEISLFPEENAEGKKVVFRDTSEDARIFGLPIKATSIIVNSGLWLVYAEPFFQGVPRVLEVGGYTNPEAWGVEKPYIGSLHPLKVGEPRVENMTEPKMVIFDKPYFTGKSRTITANMRDFISRSDSQQTVFMGSVGSLKVLGGIWVGFQKEGFRGHQYLLEEGEYQDWRVWGGCDSELRSARIIWADLRDPLIVLFEQSEEEEEEDKLENNLEGMEAIPDVELLGFKTSTRSIHVISGAWIAYSHVDFSGNQYILEKGFYSSCADWGAQDSRICSVQPILLASTGKVTKQEIILYSEPDFQGQCHILDQNREALPEKFQTKSCRVSGGSWVLYEEPHFSGNLNVVCEGDYPNLPSMGWPPNFLLRSVKLVPLAFSVPSISLFSLECQEGREIAIDYEVFSLIQEGFNNHVLSVKVNSGCWVICEHSCYRGRQFLLEPIEITNWPKFSSLNTIGSMYPIRQKRHYFRLKNVESGHFLYIQGGVDEMKAGRVVAGPEVEPMSDIWFYQDGQIKNNVRTLENIHRPINIHQDSHKVPHGTLCVLQLATTMSLQVMGNVEPAAKVVLWTETRQPIQTWTAEMRGLISSLTFPGMVLDVKGTAVE</sequence>
<evidence type="ECO:0000256" key="1">
    <source>
        <dbReference type="ARBA" id="ARBA00009646"/>
    </source>
</evidence>
<feature type="region of interest" description="Disordered" evidence="3">
    <location>
        <begin position="1237"/>
        <end position="1265"/>
    </location>
</feature>
<name>A0A8C8DYC7_9TELE</name>
<dbReference type="SUPFAM" id="SSF50370">
    <property type="entry name" value="Ricin B-like lectins"/>
    <property type="match status" value="1"/>
</dbReference>
<feature type="compositionally biased region" description="Acidic residues" evidence="3">
    <location>
        <begin position="1244"/>
        <end position="1259"/>
    </location>
</feature>
<evidence type="ECO:0000313" key="6">
    <source>
        <dbReference type="Proteomes" id="UP000694383"/>
    </source>
</evidence>
<feature type="region of interest" description="Disordered" evidence="3">
    <location>
        <begin position="1010"/>
        <end position="1049"/>
    </location>
</feature>
<dbReference type="SUPFAM" id="SSF49695">
    <property type="entry name" value="gamma-Crystallin-like"/>
    <property type="match status" value="3"/>
</dbReference>
<feature type="region of interest" description="Disordered" evidence="3">
    <location>
        <begin position="153"/>
        <end position="182"/>
    </location>
</feature>
<accession>A0A8C8DYC7</accession>
<dbReference type="Pfam" id="PF00030">
    <property type="entry name" value="Crystall"/>
    <property type="match status" value="6"/>
</dbReference>
<dbReference type="SMART" id="SM00247">
    <property type="entry name" value="XTALbg"/>
    <property type="match status" value="6"/>
</dbReference>
<dbReference type="InterPro" id="IPR011024">
    <property type="entry name" value="G_crystallin-like"/>
</dbReference>
<organism evidence="5 6">
    <name type="scientific">Oryzias sinensis</name>
    <name type="common">Chinese medaka</name>
    <dbReference type="NCBI Taxonomy" id="183150"/>
    <lineage>
        <taxon>Eukaryota</taxon>
        <taxon>Metazoa</taxon>
        <taxon>Chordata</taxon>
        <taxon>Craniata</taxon>
        <taxon>Vertebrata</taxon>
        <taxon>Euteleostomi</taxon>
        <taxon>Actinopterygii</taxon>
        <taxon>Neopterygii</taxon>
        <taxon>Teleostei</taxon>
        <taxon>Neoteleostei</taxon>
        <taxon>Acanthomorphata</taxon>
        <taxon>Ovalentaria</taxon>
        <taxon>Atherinomorphae</taxon>
        <taxon>Beloniformes</taxon>
        <taxon>Adrianichthyidae</taxon>
        <taxon>Oryziinae</taxon>
        <taxon>Oryzias</taxon>
    </lineage>
</organism>
<comment type="similarity">
    <text evidence="1">Belongs to the beta/gamma-crystallin family.</text>
</comment>
<keyword evidence="6" id="KW-1185">Reference proteome</keyword>
<feature type="domain" description="Beta/gamma crystallin 'Greek key'" evidence="4">
    <location>
        <begin position="1610"/>
        <end position="1653"/>
    </location>
</feature>
<protein>
    <recommendedName>
        <fullName evidence="4">Beta/gamma crystallin 'Greek key' domain-containing protein</fullName>
    </recommendedName>
</protein>
<feature type="region of interest" description="Disordered" evidence="3">
    <location>
        <begin position="582"/>
        <end position="689"/>
    </location>
</feature>
<feature type="compositionally biased region" description="Polar residues" evidence="3">
    <location>
        <begin position="154"/>
        <end position="164"/>
    </location>
</feature>
<dbReference type="GeneTree" id="ENSGT00940000157740"/>
<feature type="domain" description="Beta/gamma crystallin 'Greek key'" evidence="4">
    <location>
        <begin position="1211"/>
        <end position="1254"/>
    </location>
</feature>
<dbReference type="InterPro" id="IPR035992">
    <property type="entry name" value="Ricin_B-like_lectins"/>
</dbReference>
<evidence type="ECO:0000313" key="5">
    <source>
        <dbReference type="Ensembl" id="ENSOSIP00000038600.1"/>
    </source>
</evidence>
<feature type="domain" description="Beta/gamma crystallin 'Greek key'" evidence="4">
    <location>
        <begin position="1425"/>
        <end position="1467"/>
    </location>
</feature>
<keyword evidence="2" id="KW-0677">Repeat</keyword>
<feature type="compositionally biased region" description="Polar residues" evidence="3">
    <location>
        <begin position="352"/>
        <end position="366"/>
    </location>
</feature>
<feature type="compositionally biased region" description="Low complexity" evidence="3">
    <location>
        <begin position="331"/>
        <end position="340"/>
    </location>
</feature>
<evidence type="ECO:0000256" key="2">
    <source>
        <dbReference type="ARBA" id="ARBA00022737"/>
    </source>
</evidence>
<evidence type="ECO:0000256" key="3">
    <source>
        <dbReference type="SAM" id="MobiDB-lite"/>
    </source>
</evidence>
<feature type="compositionally biased region" description="Basic residues" evidence="3">
    <location>
        <begin position="36"/>
        <end position="47"/>
    </location>
</feature>
<feature type="compositionally biased region" description="Polar residues" evidence="3">
    <location>
        <begin position="790"/>
        <end position="802"/>
    </location>
</feature>
<feature type="domain" description="Beta/gamma crystallin 'Greek key'" evidence="4">
    <location>
        <begin position="1572"/>
        <end position="1609"/>
    </location>
</feature>
<dbReference type="Ensembl" id="ENSOSIT00000040689.1">
    <property type="protein sequence ID" value="ENSOSIP00000038600.1"/>
    <property type="gene ID" value="ENSOSIG00000019038.1"/>
</dbReference>
<feature type="compositionally biased region" description="Basic and acidic residues" evidence="3">
    <location>
        <begin position="16"/>
        <end position="35"/>
    </location>
</feature>
<feature type="region of interest" description="Disordered" evidence="3">
    <location>
        <begin position="322"/>
        <end position="368"/>
    </location>
</feature>
<feature type="domain" description="Beta/gamma crystallin 'Greek key'" evidence="4">
    <location>
        <begin position="1324"/>
        <end position="1366"/>
    </location>
</feature>
<dbReference type="PROSITE" id="PS50915">
    <property type="entry name" value="CRYSTALLIN_BETA_GAMMA"/>
    <property type="match status" value="7"/>
</dbReference>
<reference evidence="5" key="1">
    <citation type="submission" date="2025-08" db="UniProtKB">
        <authorList>
            <consortium name="Ensembl"/>
        </authorList>
    </citation>
    <scope>IDENTIFICATION</scope>
</reference>
<feature type="compositionally biased region" description="Basic and acidic residues" evidence="3">
    <location>
        <begin position="831"/>
        <end position="850"/>
    </location>
</feature>
<dbReference type="Gene3D" id="2.60.20.10">
    <property type="entry name" value="Crystallins"/>
    <property type="match status" value="6"/>
</dbReference>
<reference evidence="5" key="2">
    <citation type="submission" date="2025-09" db="UniProtKB">
        <authorList>
            <consortium name="Ensembl"/>
        </authorList>
    </citation>
    <scope>IDENTIFICATION</scope>
</reference>
<dbReference type="Proteomes" id="UP000694383">
    <property type="component" value="Unplaced"/>
</dbReference>
<feature type="region of interest" description="Disordered" evidence="3">
    <location>
        <begin position="876"/>
        <end position="950"/>
    </location>
</feature>